<protein>
    <recommendedName>
        <fullName evidence="6">Ankyrin</fullName>
    </recommendedName>
</protein>
<comment type="caution">
    <text evidence="4">The sequence shown here is derived from an EMBL/GenBank/DDBJ whole genome shotgun (WGS) entry which is preliminary data.</text>
</comment>
<evidence type="ECO:0000256" key="3">
    <source>
        <dbReference type="PROSITE-ProRule" id="PRU00023"/>
    </source>
</evidence>
<dbReference type="Proteomes" id="UP001583177">
    <property type="component" value="Unassembled WGS sequence"/>
</dbReference>
<dbReference type="PANTHER" id="PTHR24173:SF74">
    <property type="entry name" value="ANKYRIN REPEAT DOMAIN-CONTAINING PROTEIN 16"/>
    <property type="match status" value="1"/>
</dbReference>
<dbReference type="SMART" id="SM00248">
    <property type="entry name" value="ANK"/>
    <property type="match status" value="7"/>
</dbReference>
<evidence type="ECO:0008006" key="6">
    <source>
        <dbReference type="Google" id="ProtNLM"/>
    </source>
</evidence>
<name>A0ABR3VYI2_9PEZI</name>
<organism evidence="4 5">
    <name type="scientific">Diaporthe australafricana</name>
    <dbReference type="NCBI Taxonomy" id="127596"/>
    <lineage>
        <taxon>Eukaryota</taxon>
        <taxon>Fungi</taxon>
        <taxon>Dikarya</taxon>
        <taxon>Ascomycota</taxon>
        <taxon>Pezizomycotina</taxon>
        <taxon>Sordariomycetes</taxon>
        <taxon>Sordariomycetidae</taxon>
        <taxon>Diaporthales</taxon>
        <taxon>Diaporthaceae</taxon>
        <taxon>Diaporthe</taxon>
    </lineage>
</organism>
<evidence type="ECO:0000256" key="2">
    <source>
        <dbReference type="ARBA" id="ARBA00023043"/>
    </source>
</evidence>
<dbReference type="Pfam" id="PF00023">
    <property type="entry name" value="Ank"/>
    <property type="match status" value="1"/>
</dbReference>
<reference evidence="4 5" key="1">
    <citation type="journal article" date="2024" name="IMA Fungus">
        <title>IMA Genome - F19 : A genome assembly and annotation guide to empower mycologists, including annotated draft genome sequences of Ceratocystis pirilliformis, Diaporthe australafricana, Fusarium ophioides, Paecilomyces lecythidis, and Sporothrix stenoceras.</title>
        <authorList>
            <person name="Aylward J."/>
            <person name="Wilson A.M."/>
            <person name="Visagie C.M."/>
            <person name="Spraker J."/>
            <person name="Barnes I."/>
            <person name="Buitendag C."/>
            <person name="Ceriani C."/>
            <person name="Del Mar Angel L."/>
            <person name="du Plessis D."/>
            <person name="Fuchs T."/>
            <person name="Gasser K."/>
            <person name="Kramer D."/>
            <person name="Li W."/>
            <person name="Munsamy K."/>
            <person name="Piso A."/>
            <person name="Price J.L."/>
            <person name="Sonnekus B."/>
            <person name="Thomas C."/>
            <person name="van der Nest A."/>
            <person name="van Dijk A."/>
            <person name="van Heerden A."/>
            <person name="van Vuuren N."/>
            <person name="Yilmaz N."/>
            <person name="Duong T.A."/>
            <person name="van der Merwe N.A."/>
            <person name="Wingfield M.J."/>
            <person name="Wingfield B.D."/>
        </authorList>
    </citation>
    <scope>NUCLEOTIDE SEQUENCE [LARGE SCALE GENOMIC DNA]</scope>
    <source>
        <strain evidence="4 5">CMW 18300</strain>
    </source>
</reference>
<evidence type="ECO:0000313" key="5">
    <source>
        <dbReference type="Proteomes" id="UP001583177"/>
    </source>
</evidence>
<evidence type="ECO:0000313" key="4">
    <source>
        <dbReference type="EMBL" id="KAL1848520.1"/>
    </source>
</evidence>
<dbReference type="PANTHER" id="PTHR24173">
    <property type="entry name" value="ANKYRIN REPEAT CONTAINING"/>
    <property type="match status" value="1"/>
</dbReference>
<keyword evidence="1" id="KW-0677">Repeat</keyword>
<feature type="repeat" description="ANK" evidence="3">
    <location>
        <begin position="465"/>
        <end position="497"/>
    </location>
</feature>
<feature type="repeat" description="ANK" evidence="3">
    <location>
        <begin position="535"/>
        <end position="567"/>
    </location>
</feature>
<feature type="repeat" description="ANK" evidence="3">
    <location>
        <begin position="500"/>
        <end position="532"/>
    </location>
</feature>
<dbReference type="PROSITE" id="PS50088">
    <property type="entry name" value="ANK_REPEAT"/>
    <property type="match status" value="3"/>
</dbReference>
<dbReference type="Pfam" id="PF12796">
    <property type="entry name" value="Ank_2"/>
    <property type="match status" value="1"/>
</dbReference>
<dbReference type="Gene3D" id="1.25.40.20">
    <property type="entry name" value="Ankyrin repeat-containing domain"/>
    <property type="match status" value="3"/>
</dbReference>
<dbReference type="PROSITE" id="PS50297">
    <property type="entry name" value="ANK_REP_REGION"/>
    <property type="match status" value="2"/>
</dbReference>
<keyword evidence="2 3" id="KW-0040">ANK repeat</keyword>
<proteinExistence type="predicted"/>
<keyword evidence="5" id="KW-1185">Reference proteome</keyword>
<dbReference type="InterPro" id="IPR002110">
    <property type="entry name" value="Ankyrin_rpt"/>
</dbReference>
<dbReference type="EMBL" id="JAWRVE010000217">
    <property type="protein sequence ID" value="KAL1848520.1"/>
    <property type="molecule type" value="Genomic_DNA"/>
</dbReference>
<gene>
    <name evidence="4" type="ORF">Daus18300_013573</name>
</gene>
<dbReference type="InterPro" id="IPR036770">
    <property type="entry name" value="Ankyrin_rpt-contain_sf"/>
</dbReference>
<sequence length="739" mass="83040">MDLLLEHGADINHRTCPEDIECDTFSDKAGYWATTALEFAIRESNRISAAYLMSANCELTGAEILLINSMKNNRSKETAEENLRRFRHFIGALLAKAPGQATALHRNGLTVLQGAIQKEDEDMILELFAFGVTPMPSDFLYMICNRTSKETRVCRLSTSIQTKLVLDVRSSEPRITDVSIVRLIIAFACPEVVRHILNDCPDVYDSEALCYMIARVISKDEIFYLSAKRWDYWQRDQHVDSLIMNDLNTFISRRTVSKSHEDWESTAINMAARAGRADILRILIGSSQEDLRTSGLIPLFLLKEVFMTGSDHVPEDAAIDEQNSSRLGVWIKYCRMDDPNMRCSPLTAAAMIVPETAAQEIVDQLLELNYQPDSWTVLIASSQGHLSILQRLKRLEHWPHILNHDDRPDWCPTALEVAVYRENVSTVRFLLNERTMIDAMSLSPCQLFSSAPPNKPYSWEAASVLPRTALQHAVEMQNMDLVTLLVNAGAKVNAPAAMDSGATALQIASIQGFIPMVEYLISQSADPHAAGAAKHGRTALQGAAEHGRKDVVDLLLAHGASTAYQHREQVVKAVLYAEKSGQSVIARILRESFLPYWSSEDEETLEMLERDWESSSNDSVFYDLRDEIEEWEETWNDWPEAWRADESDPNFYGESEELQIESYPAAGQTDESWSIHEMESGVVGHGGGHVHCNGELDFYDDDVVSGFSLQEDTTSWVGFQQGVEEYDANDMVLGSFFES</sequence>
<evidence type="ECO:0000256" key="1">
    <source>
        <dbReference type="ARBA" id="ARBA00022737"/>
    </source>
</evidence>
<dbReference type="SUPFAM" id="SSF48403">
    <property type="entry name" value="Ankyrin repeat"/>
    <property type="match status" value="1"/>
</dbReference>
<accession>A0ABR3VYI2</accession>